<protein>
    <submittedName>
        <fullName evidence="8">Zinc protease</fullName>
    </submittedName>
</protein>
<dbReference type="GO" id="GO:0046872">
    <property type="term" value="F:metal ion binding"/>
    <property type="evidence" value="ECO:0007669"/>
    <property type="project" value="InterPro"/>
</dbReference>
<dbReference type="RefSeq" id="WP_245515799.1">
    <property type="nucleotide sequence ID" value="NZ_BSPM01000009.1"/>
</dbReference>
<dbReference type="PANTHER" id="PTHR11851:SF49">
    <property type="entry name" value="MITOCHONDRIAL-PROCESSING PEPTIDASE SUBUNIT ALPHA"/>
    <property type="match status" value="1"/>
</dbReference>
<dbReference type="PANTHER" id="PTHR11851">
    <property type="entry name" value="METALLOPROTEASE"/>
    <property type="match status" value="1"/>
</dbReference>
<keyword evidence="9" id="KW-1185">Reference proteome</keyword>
<dbReference type="PROSITE" id="PS00143">
    <property type="entry name" value="INSULINASE"/>
    <property type="match status" value="1"/>
</dbReference>
<organism evidence="8 9">
    <name type="scientific">Oharaeibacter diazotrophicus</name>
    <dbReference type="NCBI Taxonomy" id="1920512"/>
    <lineage>
        <taxon>Bacteria</taxon>
        <taxon>Pseudomonadati</taxon>
        <taxon>Pseudomonadota</taxon>
        <taxon>Alphaproteobacteria</taxon>
        <taxon>Hyphomicrobiales</taxon>
        <taxon>Pleomorphomonadaceae</taxon>
        <taxon>Oharaeibacter</taxon>
    </lineage>
</organism>
<comment type="cofactor">
    <cofactor evidence="1">
        <name>Zn(2+)</name>
        <dbReference type="ChEBI" id="CHEBI:29105"/>
    </cofactor>
</comment>
<keyword evidence="5" id="KW-0732">Signal</keyword>
<dbReference type="Pfam" id="PF05193">
    <property type="entry name" value="Peptidase_M16_C"/>
    <property type="match status" value="1"/>
</dbReference>
<dbReference type="InterPro" id="IPR007863">
    <property type="entry name" value="Peptidase_M16_C"/>
</dbReference>
<sequence>MTPRTSDVMRAGAVVALLAISAGTAAAAEPAPPVIGADVSSFTLDNGLEVVVIPDHRAPVVTHMVWYKVGSADEPEGKSGIAHFLEHLMFKGTKTHPEGEFSRVVAEIGGDENAFTTTDYTAYFQRVAKENLHLVMSYEADRMQNLILTDENVTPERQVVLEERAMRMESEPGAALGAAMDAVLYLRHPYGIPVIGWREEIEKLGKDDAIAFYDRFYTPNNAILVVAGDVVEADVRAAVADTYAKVARRAEPPVRARPRAVTLEVPRSVSEASAKVNQESVQLSWLAPSYRTAEPGEAEALELLSEAVAGGPTSPLYRDLVIERKLATSVGTSYNSGRYDDGEFSAYAVPREGVSLEDMRQALLDGLKRAVDTGLSDEAVARAKSRLEADTIYAQDSQTALARIFGSTLATGGTVDDVRHWPARIRAVPTAAVKAAAGLLAPERSVTGYLRSAPNGRS</sequence>
<dbReference type="GO" id="GO:0006508">
    <property type="term" value="P:proteolysis"/>
    <property type="evidence" value="ECO:0007669"/>
    <property type="project" value="UniProtKB-KW"/>
</dbReference>
<gene>
    <name evidence="8" type="ORF">EDD54_3422</name>
</gene>
<evidence type="ECO:0000259" key="7">
    <source>
        <dbReference type="Pfam" id="PF05193"/>
    </source>
</evidence>
<comment type="caution">
    <text evidence="8">The sequence shown here is derived from an EMBL/GenBank/DDBJ whole genome shotgun (WGS) entry which is preliminary data.</text>
</comment>
<dbReference type="InterPro" id="IPR011765">
    <property type="entry name" value="Pept_M16_N"/>
</dbReference>
<accession>A0A4R6RBF6</accession>
<feature type="domain" description="Peptidase M16 C-terminal" evidence="7">
    <location>
        <begin position="204"/>
        <end position="387"/>
    </location>
</feature>
<dbReference type="InterPro" id="IPR011249">
    <property type="entry name" value="Metalloenz_LuxS/M16"/>
</dbReference>
<dbReference type="AlphaFoldDB" id="A0A4R6RBF6"/>
<reference evidence="8 9" key="1">
    <citation type="submission" date="2019-03" db="EMBL/GenBank/DDBJ databases">
        <title>Genomic Encyclopedia of Type Strains, Phase IV (KMG-IV): sequencing the most valuable type-strain genomes for metagenomic binning, comparative biology and taxonomic classification.</title>
        <authorList>
            <person name="Goeker M."/>
        </authorList>
    </citation>
    <scope>NUCLEOTIDE SEQUENCE [LARGE SCALE GENOMIC DNA]</scope>
    <source>
        <strain evidence="8 9">DSM 102969</strain>
    </source>
</reference>
<keyword evidence="3" id="KW-0378">Hydrolase</keyword>
<keyword evidence="8" id="KW-0645">Protease</keyword>
<dbReference type="InterPro" id="IPR050361">
    <property type="entry name" value="MPP/UQCRC_Complex"/>
</dbReference>
<dbReference type="Pfam" id="PF00675">
    <property type="entry name" value="Peptidase_M16"/>
    <property type="match status" value="1"/>
</dbReference>
<evidence type="ECO:0000259" key="6">
    <source>
        <dbReference type="Pfam" id="PF00675"/>
    </source>
</evidence>
<proteinExistence type="inferred from homology"/>
<evidence type="ECO:0000256" key="4">
    <source>
        <dbReference type="RuleBase" id="RU004447"/>
    </source>
</evidence>
<dbReference type="Proteomes" id="UP000294547">
    <property type="component" value="Unassembled WGS sequence"/>
</dbReference>
<feature type="domain" description="Peptidase M16 N-terminal" evidence="6">
    <location>
        <begin position="50"/>
        <end position="183"/>
    </location>
</feature>
<feature type="chain" id="PRO_5020476535" evidence="5">
    <location>
        <begin position="28"/>
        <end position="458"/>
    </location>
</feature>
<keyword evidence="3" id="KW-0482">Metalloprotease</keyword>
<evidence type="ECO:0000256" key="2">
    <source>
        <dbReference type="ARBA" id="ARBA00007261"/>
    </source>
</evidence>
<evidence type="ECO:0000256" key="3">
    <source>
        <dbReference type="ARBA" id="ARBA00023049"/>
    </source>
</evidence>
<evidence type="ECO:0000313" key="8">
    <source>
        <dbReference type="EMBL" id="TDP83460.1"/>
    </source>
</evidence>
<dbReference type="EMBL" id="SNXY01000009">
    <property type="protein sequence ID" value="TDP83460.1"/>
    <property type="molecule type" value="Genomic_DNA"/>
</dbReference>
<dbReference type="GO" id="GO:0004222">
    <property type="term" value="F:metalloendopeptidase activity"/>
    <property type="evidence" value="ECO:0007669"/>
    <property type="project" value="InterPro"/>
</dbReference>
<comment type="similarity">
    <text evidence="2 4">Belongs to the peptidase M16 family.</text>
</comment>
<evidence type="ECO:0000256" key="1">
    <source>
        <dbReference type="ARBA" id="ARBA00001947"/>
    </source>
</evidence>
<name>A0A4R6RBF6_9HYPH</name>
<dbReference type="Gene3D" id="3.30.830.10">
    <property type="entry name" value="Metalloenzyme, LuxS/M16 peptidase-like"/>
    <property type="match status" value="2"/>
</dbReference>
<dbReference type="SUPFAM" id="SSF63411">
    <property type="entry name" value="LuxS/MPP-like metallohydrolase"/>
    <property type="match status" value="2"/>
</dbReference>
<evidence type="ECO:0000313" key="9">
    <source>
        <dbReference type="Proteomes" id="UP000294547"/>
    </source>
</evidence>
<dbReference type="InterPro" id="IPR001431">
    <property type="entry name" value="Pept_M16_Zn_BS"/>
</dbReference>
<evidence type="ECO:0000256" key="5">
    <source>
        <dbReference type="SAM" id="SignalP"/>
    </source>
</evidence>
<feature type="signal peptide" evidence="5">
    <location>
        <begin position="1"/>
        <end position="27"/>
    </location>
</feature>